<evidence type="ECO:0000256" key="9">
    <source>
        <dbReference type="ARBA" id="ARBA00052017"/>
    </source>
</evidence>
<comment type="subunit">
    <text evidence="2 10">Homodimer.</text>
</comment>
<feature type="binding site" evidence="10">
    <location>
        <begin position="152"/>
        <end position="155"/>
    </location>
    <ligand>
        <name>substrate</name>
    </ligand>
</feature>
<feature type="binding site" evidence="10">
    <location>
        <position position="69"/>
    </location>
    <ligand>
        <name>substrate</name>
    </ligand>
</feature>
<dbReference type="FunFam" id="3.90.950.10:FF:000001">
    <property type="entry name" value="dITP/XTP pyrophosphatase"/>
    <property type="match status" value="1"/>
</dbReference>
<dbReference type="AlphaFoldDB" id="A0A3P3XFX4"/>
<comment type="function">
    <text evidence="10">Pyrophosphatase that catalyzes the hydrolysis of nucleoside triphosphates to their monophosphate derivatives, with a high preference for the non-canonical purine nucleotides XTP (xanthosine triphosphate), dITP (deoxyinosine triphosphate) and ITP. Seems to function as a house-cleaning enzyme that removes non-canonical purine nucleotides from the nucleotide pool, thus preventing their incorporation into DNA/RNA and avoiding chromosomal lesions.</text>
</comment>
<dbReference type="GO" id="GO:0036222">
    <property type="term" value="F:XTP diphosphatase activity"/>
    <property type="evidence" value="ECO:0007669"/>
    <property type="project" value="UniProtKB-UniRule"/>
</dbReference>
<dbReference type="EMBL" id="FWDM01000005">
    <property type="protein sequence ID" value="SLM10287.1"/>
    <property type="molecule type" value="Genomic_DNA"/>
</dbReference>
<dbReference type="GO" id="GO:0046872">
    <property type="term" value="F:metal ion binding"/>
    <property type="evidence" value="ECO:0007669"/>
    <property type="project" value="UniProtKB-KW"/>
</dbReference>
<name>A0A3P3XFX4_9SPIR</name>
<dbReference type="CDD" id="cd00515">
    <property type="entry name" value="HAM1"/>
    <property type="match status" value="1"/>
</dbReference>
<dbReference type="GO" id="GO:0000166">
    <property type="term" value="F:nucleotide binding"/>
    <property type="evidence" value="ECO:0007669"/>
    <property type="project" value="UniProtKB-KW"/>
</dbReference>
<feature type="binding site" evidence="10">
    <location>
        <position position="175"/>
    </location>
    <ligand>
        <name>substrate</name>
    </ligand>
</feature>
<keyword evidence="4 10" id="KW-0547">Nucleotide-binding</keyword>
<dbReference type="PANTHER" id="PTHR11067:SF9">
    <property type="entry name" value="INOSINE TRIPHOSPHATE PYROPHOSPHATASE"/>
    <property type="match status" value="1"/>
</dbReference>
<evidence type="ECO:0000313" key="12">
    <source>
        <dbReference type="EMBL" id="SLM10287.1"/>
    </source>
</evidence>
<comment type="similarity">
    <text evidence="1 10 11">Belongs to the HAM1 NTPase family.</text>
</comment>
<feature type="binding site" evidence="10">
    <location>
        <position position="39"/>
    </location>
    <ligand>
        <name>Mg(2+)</name>
        <dbReference type="ChEBI" id="CHEBI:18420"/>
    </ligand>
</feature>
<evidence type="ECO:0000256" key="5">
    <source>
        <dbReference type="ARBA" id="ARBA00022801"/>
    </source>
</evidence>
<dbReference type="EC" id="3.6.1.66" evidence="10"/>
<sequence length="201" mass="21826">MELIIATNNHYKAHELKPLFPRHALLLPADLGIADFNPEENGTSFFENARIKAEALYALVHKPVLADDSGLCVDALDGKPGIESARYGSVNGHLLSADEKNSLLLSQLAGIRNRQCAFVCCLVLYLGKQRFIAVEETLEGQIGDAPQGSHGFGYDPIVFLPSYGKTVAELSAQEKNRISHRGKAAQRMAAILDALEGNLLD</sequence>
<dbReference type="PANTHER" id="PTHR11067">
    <property type="entry name" value="INOSINE TRIPHOSPHATE PYROPHOSPHATASE/HAM1 PROTEIN"/>
    <property type="match status" value="1"/>
</dbReference>
<dbReference type="InterPro" id="IPR020922">
    <property type="entry name" value="dITP/XTP_pyrophosphatase"/>
</dbReference>
<dbReference type="GO" id="GO:0035870">
    <property type="term" value="F:dITP diphosphatase activity"/>
    <property type="evidence" value="ECO:0007669"/>
    <property type="project" value="UniProtKB-UniRule"/>
</dbReference>
<dbReference type="InterPro" id="IPR029001">
    <property type="entry name" value="ITPase-like_fam"/>
</dbReference>
<evidence type="ECO:0000256" key="2">
    <source>
        <dbReference type="ARBA" id="ARBA00011738"/>
    </source>
</evidence>
<dbReference type="GO" id="GO:0036220">
    <property type="term" value="F:ITP diphosphatase activity"/>
    <property type="evidence" value="ECO:0007669"/>
    <property type="project" value="UniProtKB-UniRule"/>
</dbReference>
<comment type="catalytic activity">
    <reaction evidence="9 10">
        <text>XTP + H2O = XMP + diphosphate + H(+)</text>
        <dbReference type="Rhea" id="RHEA:28610"/>
        <dbReference type="ChEBI" id="CHEBI:15377"/>
        <dbReference type="ChEBI" id="CHEBI:15378"/>
        <dbReference type="ChEBI" id="CHEBI:33019"/>
        <dbReference type="ChEBI" id="CHEBI:57464"/>
        <dbReference type="ChEBI" id="CHEBI:61314"/>
        <dbReference type="EC" id="3.6.1.66"/>
    </reaction>
</comment>
<evidence type="ECO:0000256" key="7">
    <source>
        <dbReference type="ARBA" id="ARBA00023080"/>
    </source>
</evidence>
<dbReference type="Pfam" id="PF01725">
    <property type="entry name" value="Ham1p_like"/>
    <property type="match status" value="1"/>
</dbReference>
<reference evidence="12" key="1">
    <citation type="submission" date="2017-02" db="EMBL/GenBank/DDBJ databases">
        <authorList>
            <person name="Regsiter A."/>
            <person name="William W."/>
        </authorList>
    </citation>
    <scope>NUCLEOTIDE SEQUENCE</scope>
    <source>
        <strain evidence="12">Bib</strain>
    </source>
</reference>
<keyword evidence="6 10" id="KW-0460">Magnesium</keyword>
<keyword evidence="3 10" id="KW-0479">Metal-binding</keyword>
<organism evidence="12">
    <name type="scientific">uncultured spirochete</name>
    <dbReference type="NCBI Taxonomy" id="156406"/>
    <lineage>
        <taxon>Bacteria</taxon>
        <taxon>Pseudomonadati</taxon>
        <taxon>Spirochaetota</taxon>
        <taxon>Spirochaetia</taxon>
        <taxon>Spirochaetales</taxon>
        <taxon>environmental samples</taxon>
    </lineage>
</organism>
<evidence type="ECO:0000256" key="4">
    <source>
        <dbReference type="ARBA" id="ARBA00022741"/>
    </source>
</evidence>
<dbReference type="GO" id="GO:0009146">
    <property type="term" value="P:purine nucleoside triphosphate catabolic process"/>
    <property type="evidence" value="ECO:0007669"/>
    <property type="project" value="UniProtKB-UniRule"/>
</dbReference>
<dbReference type="NCBIfam" id="TIGR00042">
    <property type="entry name" value="RdgB/HAM1 family non-canonical purine NTP pyrophosphatase"/>
    <property type="match status" value="1"/>
</dbReference>
<gene>
    <name evidence="12" type="ORF">SPIROBIBN47_130037</name>
</gene>
<comment type="catalytic activity">
    <reaction evidence="10">
        <text>ITP + H2O = IMP + diphosphate + H(+)</text>
        <dbReference type="Rhea" id="RHEA:29399"/>
        <dbReference type="ChEBI" id="CHEBI:15377"/>
        <dbReference type="ChEBI" id="CHEBI:15378"/>
        <dbReference type="ChEBI" id="CHEBI:33019"/>
        <dbReference type="ChEBI" id="CHEBI:58053"/>
        <dbReference type="ChEBI" id="CHEBI:61402"/>
        <dbReference type="EC" id="3.6.1.66"/>
    </reaction>
</comment>
<evidence type="ECO:0000256" key="8">
    <source>
        <dbReference type="ARBA" id="ARBA00051875"/>
    </source>
</evidence>
<keyword evidence="7 10" id="KW-0546">Nucleotide metabolism</keyword>
<feature type="binding site" evidence="10">
    <location>
        <position position="68"/>
    </location>
    <ligand>
        <name>Mg(2+)</name>
        <dbReference type="ChEBI" id="CHEBI:18420"/>
    </ligand>
</feature>
<feature type="binding site" evidence="10">
    <location>
        <begin position="7"/>
        <end position="12"/>
    </location>
    <ligand>
        <name>substrate</name>
    </ligand>
</feature>
<comment type="catalytic activity">
    <reaction evidence="8 10">
        <text>dITP + H2O = dIMP + diphosphate + H(+)</text>
        <dbReference type="Rhea" id="RHEA:28342"/>
        <dbReference type="ChEBI" id="CHEBI:15377"/>
        <dbReference type="ChEBI" id="CHEBI:15378"/>
        <dbReference type="ChEBI" id="CHEBI:33019"/>
        <dbReference type="ChEBI" id="CHEBI:61194"/>
        <dbReference type="ChEBI" id="CHEBI:61382"/>
        <dbReference type="EC" id="3.6.1.66"/>
    </reaction>
</comment>
<evidence type="ECO:0000256" key="3">
    <source>
        <dbReference type="ARBA" id="ARBA00022723"/>
    </source>
</evidence>
<dbReference type="GO" id="GO:0005829">
    <property type="term" value="C:cytosol"/>
    <property type="evidence" value="ECO:0007669"/>
    <property type="project" value="TreeGrafter"/>
</dbReference>
<dbReference type="Gene3D" id="3.90.950.10">
    <property type="match status" value="1"/>
</dbReference>
<evidence type="ECO:0000256" key="11">
    <source>
        <dbReference type="RuleBase" id="RU003781"/>
    </source>
</evidence>
<dbReference type="SUPFAM" id="SSF52972">
    <property type="entry name" value="ITPase-like"/>
    <property type="match status" value="1"/>
</dbReference>
<dbReference type="GO" id="GO:0009117">
    <property type="term" value="P:nucleotide metabolic process"/>
    <property type="evidence" value="ECO:0007669"/>
    <property type="project" value="UniProtKB-KW"/>
</dbReference>
<protein>
    <recommendedName>
        <fullName evidence="10">dITP/XTP pyrophosphatase</fullName>
        <ecNumber evidence="10">3.6.1.66</ecNumber>
    </recommendedName>
    <alternativeName>
        <fullName evidence="10">Non-canonical purine NTP pyrophosphatase</fullName>
    </alternativeName>
    <alternativeName>
        <fullName evidence="10">Non-standard purine NTP pyrophosphatase</fullName>
    </alternativeName>
    <alternativeName>
        <fullName evidence="10">Nucleoside-triphosphate diphosphatase</fullName>
    </alternativeName>
    <alternativeName>
        <fullName evidence="10">Nucleoside-triphosphate pyrophosphatase</fullName>
        <shortName evidence="10">NTPase</shortName>
    </alternativeName>
</protein>
<dbReference type="HAMAP" id="MF_01405">
    <property type="entry name" value="Non_canon_purine_NTPase"/>
    <property type="match status" value="1"/>
</dbReference>
<dbReference type="GO" id="GO:0017111">
    <property type="term" value="F:ribonucleoside triphosphate phosphatase activity"/>
    <property type="evidence" value="ECO:0007669"/>
    <property type="project" value="InterPro"/>
</dbReference>
<accession>A0A3P3XFX4</accession>
<keyword evidence="5 10" id="KW-0378">Hydrolase</keyword>
<feature type="active site" description="Proton acceptor" evidence="10">
    <location>
        <position position="68"/>
    </location>
</feature>
<evidence type="ECO:0000256" key="6">
    <source>
        <dbReference type="ARBA" id="ARBA00022842"/>
    </source>
</evidence>
<feature type="binding site" evidence="10">
    <location>
        <begin position="180"/>
        <end position="181"/>
    </location>
    <ligand>
        <name>substrate</name>
    </ligand>
</feature>
<evidence type="ECO:0000256" key="1">
    <source>
        <dbReference type="ARBA" id="ARBA00008023"/>
    </source>
</evidence>
<dbReference type="InterPro" id="IPR002637">
    <property type="entry name" value="RdgB/HAM1"/>
</dbReference>
<comment type="cofactor">
    <cofactor evidence="10">
        <name>Mg(2+)</name>
        <dbReference type="ChEBI" id="CHEBI:18420"/>
    </cofactor>
    <text evidence="10">Binds 1 Mg(2+) ion per subunit.</text>
</comment>
<evidence type="ECO:0000256" key="10">
    <source>
        <dbReference type="HAMAP-Rule" id="MF_01405"/>
    </source>
</evidence>
<proteinExistence type="inferred from homology"/>